<dbReference type="Proteomes" id="UP000473826">
    <property type="component" value="Unassembled WGS sequence"/>
</dbReference>
<gene>
    <name evidence="3" type="ORF">VHUM_01545</name>
</gene>
<dbReference type="InterPro" id="IPR010989">
    <property type="entry name" value="SNARE"/>
</dbReference>
<dbReference type="EMBL" id="QKWK01000003">
    <property type="protein sequence ID" value="TXT13144.1"/>
    <property type="molecule type" value="Genomic_DNA"/>
</dbReference>
<feature type="region of interest" description="Disordered" evidence="1">
    <location>
        <begin position="21"/>
        <end position="45"/>
    </location>
</feature>
<evidence type="ECO:0000259" key="2">
    <source>
        <dbReference type="Pfam" id="PF11416"/>
    </source>
</evidence>
<dbReference type="SUPFAM" id="SSF47661">
    <property type="entry name" value="t-snare proteins"/>
    <property type="match status" value="1"/>
</dbReference>
<proteinExistence type="predicted"/>
<feature type="compositionally biased region" description="Basic and acidic residues" evidence="1">
    <location>
        <begin position="182"/>
        <end position="193"/>
    </location>
</feature>
<dbReference type="GO" id="GO:0016192">
    <property type="term" value="P:vesicle-mediated transport"/>
    <property type="evidence" value="ECO:0007669"/>
    <property type="project" value="InterPro"/>
</dbReference>
<sequence length="258" mass="28429">MAPRDRTAEFHSALSSIKARTALPAKKRDGAKQPLLAAGPSSSKSEFGRLAGNIAKDINNTTLKLQKLAQLAKRKTLFDDRPIEISELTYIIRQDIASLNTQIAGLQAFVRANKPPAGSGKQVEEHNSNVVMMLQSRLANMGMGFKDVLELRTQNMKASRDRTEQFMHSASSAAVPLPAKGVYRESPKTRRADTCPQTRCYSTRRAGRARASTEKARRAPRQARAPTSSRSTSRATGRRRRGSTTREGTSRCSWSSSR</sequence>
<evidence type="ECO:0000313" key="3">
    <source>
        <dbReference type="EMBL" id="TXT13144.1"/>
    </source>
</evidence>
<evidence type="ECO:0000313" key="4">
    <source>
        <dbReference type="Proteomes" id="UP000473826"/>
    </source>
</evidence>
<comment type="caution">
    <text evidence="3">The sequence shown here is derived from an EMBL/GenBank/DDBJ whole genome shotgun (WGS) entry which is preliminary data.</text>
</comment>
<protein>
    <recommendedName>
        <fullName evidence="2">Syntaxin-5 N-terminal Sly1p-binding domain-containing protein</fullName>
    </recommendedName>
</protein>
<organism evidence="3 4">
    <name type="scientific">Vanrija humicola</name>
    <name type="common">Yeast</name>
    <name type="synonym">Cryptococcus humicola</name>
    <dbReference type="NCBI Taxonomy" id="5417"/>
    <lineage>
        <taxon>Eukaryota</taxon>
        <taxon>Fungi</taxon>
        <taxon>Dikarya</taxon>
        <taxon>Basidiomycota</taxon>
        <taxon>Agaricomycotina</taxon>
        <taxon>Tremellomycetes</taxon>
        <taxon>Trichosporonales</taxon>
        <taxon>Trichosporonaceae</taxon>
        <taxon>Vanrija</taxon>
    </lineage>
</organism>
<keyword evidence="4" id="KW-1185">Reference proteome</keyword>
<dbReference type="OrthoDB" id="421009at2759"/>
<dbReference type="GO" id="GO:0016020">
    <property type="term" value="C:membrane"/>
    <property type="evidence" value="ECO:0007669"/>
    <property type="project" value="InterPro"/>
</dbReference>
<dbReference type="InterPro" id="IPR021538">
    <property type="entry name" value="Syntaxin-5_N"/>
</dbReference>
<evidence type="ECO:0000256" key="1">
    <source>
        <dbReference type="SAM" id="MobiDB-lite"/>
    </source>
</evidence>
<accession>A0A7D8V0V7</accession>
<dbReference type="AlphaFoldDB" id="A0A7D8V0V7"/>
<dbReference type="Pfam" id="PF11416">
    <property type="entry name" value="Syntaxin-5_N"/>
    <property type="match status" value="1"/>
</dbReference>
<feature type="compositionally biased region" description="Low complexity" evidence="1">
    <location>
        <begin position="222"/>
        <end position="235"/>
    </location>
</feature>
<feature type="domain" description="Syntaxin-5 N-terminal Sly1p-binding" evidence="2">
    <location>
        <begin position="4"/>
        <end position="18"/>
    </location>
</feature>
<name>A0A7D8V0V7_VANHU</name>
<feature type="region of interest" description="Disordered" evidence="1">
    <location>
        <begin position="159"/>
        <end position="258"/>
    </location>
</feature>
<reference evidence="3 4" key="1">
    <citation type="journal article" date="2019" name="PLoS Genet.">
        <title>Convergent evolution of linked mating-type loci in basidiomycete fungi.</title>
        <authorList>
            <person name="Sun S."/>
            <person name="Coelho M.A."/>
            <person name="Heitman J."/>
            <person name="Nowrousian M."/>
        </authorList>
    </citation>
    <scope>NUCLEOTIDE SEQUENCE [LARGE SCALE GENOMIC DNA]</scope>
    <source>
        <strain evidence="3 4">CBS 4282</strain>
    </source>
</reference>
<dbReference type="Gene3D" id="1.20.58.70">
    <property type="match status" value="1"/>
</dbReference>